<dbReference type="Proteomes" id="UP001148737">
    <property type="component" value="Unassembled WGS sequence"/>
</dbReference>
<name>A0ACC1R0M1_9HYPO</name>
<dbReference type="EMBL" id="JANAKD010000294">
    <property type="protein sequence ID" value="KAJ3495301.1"/>
    <property type="molecule type" value="Genomic_DNA"/>
</dbReference>
<comment type="caution">
    <text evidence="1">The sequence shown here is derived from an EMBL/GenBank/DDBJ whole genome shotgun (WGS) entry which is preliminary data.</text>
</comment>
<organism evidence="1 2">
    <name type="scientific">Lecanicillium saksenae</name>
    <dbReference type="NCBI Taxonomy" id="468837"/>
    <lineage>
        <taxon>Eukaryota</taxon>
        <taxon>Fungi</taxon>
        <taxon>Dikarya</taxon>
        <taxon>Ascomycota</taxon>
        <taxon>Pezizomycotina</taxon>
        <taxon>Sordariomycetes</taxon>
        <taxon>Hypocreomycetidae</taxon>
        <taxon>Hypocreales</taxon>
        <taxon>Cordycipitaceae</taxon>
        <taxon>Lecanicillium</taxon>
    </lineage>
</organism>
<evidence type="ECO:0000313" key="1">
    <source>
        <dbReference type="EMBL" id="KAJ3495301.1"/>
    </source>
</evidence>
<proteinExistence type="predicted"/>
<sequence>MDSARPPTPTHIGERIIRSVGVAGASGTVGRMVVEQLINHANVGSVVRLSRRDVTPSSPLKLAWDARTLYRAIDYSNVTSLRAGFEGLDVLIFPGSDGDPAQMLAHHRNVVQAATECEVGCFIYLSTLGAAQDSSFPYARVHGQTEEMLRNGASHMKVYVLRSSIFAEFFLDTFVNPAISAGALCLPVPSGRVSFVSREDVAQALVGAATGPADTAAGEQYTWNITGPTALTMGELCSVFAVERKQKLGFSEMSEAAYREQLSEASYEEWLIEAFATMLSYSIPGGHFSVVSTDVEQLSSLQAQTVAEVIRKTKPIFRADCDEARQGPSD</sequence>
<accession>A0ACC1R0M1</accession>
<reference evidence="1" key="1">
    <citation type="submission" date="2022-07" db="EMBL/GenBank/DDBJ databases">
        <title>Genome Sequence of Lecanicillium saksenae.</title>
        <authorList>
            <person name="Buettner E."/>
        </authorList>
    </citation>
    <scope>NUCLEOTIDE SEQUENCE</scope>
    <source>
        <strain evidence="1">VT-O1</strain>
    </source>
</reference>
<protein>
    <submittedName>
        <fullName evidence="1">Uncharacterized protein</fullName>
    </submittedName>
</protein>
<keyword evidence="2" id="KW-1185">Reference proteome</keyword>
<evidence type="ECO:0000313" key="2">
    <source>
        <dbReference type="Proteomes" id="UP001148737"/>
    </source>
</evidence>
<gene>
    <name evidence="1" type="ORF">NLG97_g3496</name>
</gene>